<feature type="transmembrane region" description="Helical" evidence="2">
    <location>
        <begin position="12"/>
        <end position="31"/>
    </location>
</feature>
<evidence type="ECO:0000313" key="3">
    <source>
        <dbReference type="EMBL" id="MDM4017548.1"/>
    </source>
</evidence>
<feature type="transmembrane region" description="Helical" evidence="2">
    <location>
        <begin position="1124"/>
        <end position="1145"/>
    </location>
</feature>
<reference evidence="3 4" key="1">
    <citation type="submission" date="2023-06" db="EMBL/GenBank/DDBJ databases">
        <title>Roseiconus lacunae JC819 isolated from Gulf of Mannar region, Tamil Nadu.</title>
        <authorList>
            <person name="Pk S."/>
            <person name="Ch S."/>
            <person name="Ch V.R."/>
        </authorList>
    </citation>
    <scope>NUCLEOTIDE SEQUENCE [LARGE SCALE GENOMIC DNA]</scope>
    <source>
        <strain evidence="3 4">JC819</strain>
    </source>
</reference>
<evidence type="ECO:0000313" key="4">
    <source>
        <dbReference type="Proteomes" id="UP001239462"/>
    </source>
</evidence>
<evidence type="ECO:0000256" key="1">
    <source>
        <dbReference type="SAM" id="MobiDB-lite"/>
    </source>
</evidence>
<dbReference type="EMBL" id="JASZZN010000014">
    <property type="protein sequence ID" value="MDM4017548.1"/>
    <property type="molecule type" value="Genomic_DNA"/>
</dbReference>
<keyword evidence="2" id="KW-1133">Transmembrane helix</keyword>
<dbReference type="SUPFAM" id="SSF103473">
    <property type="entry name" value="MFS general substrate transporter"/>
    <property type="match status" value="1"/>
</dbReference>
<evidence type="ECO:0008006" key="5">
    <source>
        <dbReference type="Google" id="ProtNLM"/>
    </source>
</evidence>
<feature type="region of interest" description="Disordered" evidence="1">
    <location>
        <begin position="847"/>
        <end position="868"/>
    </location>
</feature>
<comment type="caution">
    <text evidence="3">The sequence shown here is derived from an EMBL/GenBank/DDBJ whole genome shotgun (WGS) entry which is preliminary data.</text>
</comment>
<protein>
    <recommendedName>
        <fullName evidence="5">ABC transmembrane type-1 domain-containing protein</fullName>
    </recommendedName>
</protein>
<name>A0ABT7PM20_9BACT</name>
<gene>
    <name evidence="3" type="ORF">QTN89_19015</name>
</gene>
<dbReference type="InterPro" id="IPR036259">
    <property type="entry name" value="MFS_trans_sf"/>
</dbReference>
<feature type="transmembrane region" description="Helical" evidence="2">
    <location>
        <begin position="888"/>
        <end position="906"/>
    </location>
</feature>
<sequence length="1146" mass="127937">MSEDTSAKEGVSWTLPILLLVAVLFGGRLSFLSSPAPEPETKSEEVSGAIEANSIPSGDGIVSQRSQLWIDPLKGLEKIKPELDAEKRAERFQNLLADLTPRPRIESIVEGNPVYAVDSPRRSGLLMMPVLLSGGNGEDAIKRRKNTREAVVQSLMSQGYRLQYPDRLSYMQLPFQIGLGAGRNRFHHVVVPFKLYTYRPGTEDQGARTTNGYEKVLVLYLDQSQLGNDPLCALAQLCTGVFLPLKDQTEVETVFGSTFSRPPGSDRKTENSADQANIARRILNKHLKFGQSRDANDDMFEPIKRKVGLAAIGPATSDGLFAMLRDDARWDRLNNLVTEKIEERYPSEKPPFGLQETIDEEIQREKNFGFILRSEFFSKVYNSAALFSARSTIDRSTIILQNDRTLSSEVRNNGNFQFHDCGLRIAHMIGTDHDLAIAIQRELQLRFSWPSIERGRLLLITERDTLYGTYVVKPFQKLGLPADRIHCVRYLKSNIDRSDLSDRSIQSQLDSEIDLIRQNSGIENDRSRYLAIGVFGSSTESKIEILKCVRDLFPSAVLFTTDVENSLLYRRDPSLQNVLVAGHYGLSLNPRLQLQVPGFRTGYQTSTFLSCLAALRSRVIDEAFPVRAKDIDHSIRSKLDPWGRSEEMEPVLHPVVFEVGRFQPYQFAPTKSQFAAIAGPLTTSVQTVAAERLSDRWDAWLWLFMLLFACVLFTALIAQLDHSVARKLEMSGRTIGQWMETWNRIVSIRRGAGGSYKPKKFSGMENSVFCVLGLLAGLFVLMILSDQSTNGEPIGIGNGISIWPSVWILAFCGAVAAILVPWTRQRIADEKDTVRSVAVKVGSAFDHQPKSEDRNSGNTPDDKPDDEGLKESMEEYYRQLGKGNYGKVFFTSFLLSSFAIIASWILDVDLSPPARGLIAVLTAWGVQLLVAFTTITFVCQACFTVSNAREATTKWLKKIDGELHQTCNKIISMQSKSDMSERGRKDLWDQAIAQVRTSWELVNLVGNHSQIVSRPVESASIIVLIFGVSRTRLFDAWAASTAMLALLLVVLGICIVFSVYLRSDLRKKRLDILSTIRKMSLSAELSGRAADEKHADDLKTYEKAISSVSKGAFQSNITNPVLRAAVYAVAGFSTALSQWISVSLFR</sequence>
<keyword evidence="2" id="KW-0472">Membrane</keyword>
<feature type="transmembrane region" description="Helical" evidence="2">
    <location>
        <begin position="699"/>
        <end position="720"/>
    </location>
</feature>
<keyword evidence="2" id="KW-0812">Transmembrane</keyword>
<feature type="transmembrane region" description="Helical" evidence="2">
    <location>
        <begin position="1036"/>
        <end position="1061"/>
    </location>
</feature>
<keyword evidence="4" id="KW-1185">Reference proteome</keyword>
<dbReference type="Proteomes" id="UP001239462">
    <property type="component" value="Unassembled WGS sequence"/>
</dbReference>
<proteinExistence type="predicted"/>
<feature type="transmembrane region" description="Helical" evidence="2">
    <location>
        <begin position="767"/>
        <end position="785"/>
    </location>
</feature>
<accession>A0ABT7PM20</accession>
<organism evidence="3 4">
    <name type="scientific">Roseiconus lacunae</name>
    <dbReference type="NCBI Taxonomy" id="2605694"/>
    <lineage>
        <taxon>Bacteria</taxon>
        <taxon>Pseudomonadati</taxon>
        <taxon>Planctomycetota</taxon>
        <taxon>Planctomycetia</taxon>
        <taxon>Pirellulales</taxon>
        <taxon>Pirellulaceae</taxon>
        <taxon>Roseiconus</taxon>
    </lineage>
</organism>
<feature type="transmembrane region" description="Helical" evidence="2">
    <location>
        <begin position="918"/>
        <end position="939"/>
    </location>
</feature>
<dbReference type="RefSeq" id="WP_289165032.1">
    <property type="nucleotide sequence ID" value="NZ_JASZZN010000014.1"/>
</dbReference>
<evidence type="ECO:0000256" key="2">
    <source>
        <dbReference type="SAM" id="Phobius"/>
    </source>
</evidence>
<feature type="transmembrane region" description="Helical" evidence="2">
    <location>
        <begin position="805"/>
        <end position="822"/>
    </location>
</feature>